<sequence>MGIGTILNFNIEAVNMGQQVPLTLTSVSLNDPMKFKWVVAGLGNGSFLIPVKALESGTKMTIKVPESDRATIYKDDETILFISKAALADLVKDQSFTMNKTKFTVKPLDTPYLINNKEADVIYATTDNGKVEVWILNNPNFPLLCKMKGNPAGIDFNLTGFKE</sequence>
<evidence type="ECO:0000313" key="1">
    <source>
        <dbReference type="EMBL" id="RKR81936.1"/>
    </source>
</evidence>
<protein>
    <submittedName>
        <fullName evidence="1">Uncharacterized protein</fullName>
    </submittedName>
</protein>
<reference evidence="1 2" key="1">
    <citation type="submission" date="2018-10" db="EMBL/GenBank/DDBJ databases">
        <title>Genomic Encyclopedia of Archaeal and Bacterial Type Strains, Phase II (KMG-II): from individual species to whole genera.</title>
        <authorList>
            <person name="Goeker M."/>
        </authorList>
    </citation>
    <scope>NUCLEOTIDE SEQUENCE [LARGE SCALE GENOMIC DNA]</scope>
    <source>
        <strain evidence="1 2">DSM 18602</strain>
    </source>
</reference>
<organism evidence="1 2">
    <name type="scientific">Mucilaginibacter gracilis</name>
    <dbReference type="NCBI Taxonomy" id="423350"/>
    <lineage>
        <taxon>Bacteria</taxon>
        <taxon>Pseudomonadati</taxon>
        <taxon>Bacteroidota</taxon>
        <taxon>Sphingobacteriia</taxon>
        <taxon>Sphingobacteriales</taxon>
        <taxon>Sphingobacteriaceae</taxon>
        <taxon>Mucilaginibacter</taxon>
    </lineage>
</organism>
<dbReference type="EMBL" id="RBKU01000001">
    <property type="protein sequence ID" value="RKR81936.1"/>
    <property type="molecule type" value="Genomic_DNA"/>
</dbReference>
<dbReference type="Proteomes" id="UP000268007">
    <property type="component" value="Unassembled WGS sequence"/>
</dbReference>
<comment type="caution">
    <text evidence="1">The sequence shown here is derived from an EMBL/GenBank/DDBJ whole genome shotgun (WGS) entry which is preliminary data.</text>
</comment>
<keyword evidence="2" id="KW-1185">Reference proteome</keyword>
<name>A0A495IYZ5_9SPHI</name>
<proteinExistence type="predicted"/>
<accession>A0A495IYZ5</accession>
<gene>
    <name evidence="1" type="ORF">BDD43_2098</name>
</gene>
<evidence type="ECO:0000313" key="2">
    <source>
        <dbReference type="Proteomes" id="UP000268007"/>
    </source>
</evidence>
<dbReference type="AlphaFoldDB" id="A0A495IYZ5"/>